<dbReference type="PaxDb" id="2903-EOD38416"/>
<dbReference type="KEGG" id="ehx:EMIHUDRAFT_122226"/>
<evidence type="ECO:0008006" key="5">
    <source>
        <dbReference type="Google" id="ProtNLM"/>
    </source>
</evidence>
<dbReference type="KEGG" id="ehx:EMIHUDRAFT_109325"/>
<organism evidence="3 4">
    <name type="scientific">Emiliania huxleyi (strain CCMP1516)</name>
    <dbReference type="NCBI Taxonomy" id="280463"/>
    <lineage>
        <taxon>Eukaryota</taxon>
        <taxon>Haptista</taxon>
        <taxon>Haptophyta</taxon>
        <taxon>Prymnesiophyceae</taxon>
        <taxon>Isochrysidales</taxon>
        <taxon>Noelaerhabdaceae</taxon>
        <taxon>Emiliania</taxon>
    </lineage>
</organism>
<evidence type="ECO:0000313" key="3">
    <source>
        <dbReference type="EnsemblProtists" id="EOD38416"/>
    </source>
</evidence>
<feature type="region of interest" description="Disordered" evidence="1">
    <location>
        <begin position="106"/>
        <end position="142"/>
    </location>
</feature>
<dbReference type="Proteomes" id="UP000013827">
    <property type="component" value="Unassembled WGS sequence"/>
</dbReference>
<reference evidence="3" key="2">
    <citation type="submission" date="2024-10" db="UniProtKB">
        <authorList>
            <consortium name="EnsemblProtists"/>
        </authorList>
    </citation>
    <scope>IDENTIFICATION</scope>
</reference>
<dbReference type="GeneID" id="17283726"/>
<keyword evidence="2" id="KW-0732">Signal</keyword>
<keyword evidence="4" id="KW-1185">Reference proteome</keyword>
<evidence type="ECO:0000313" key="4">
    <source>
        <dbReference type="Proteomes" id="UP000013827"/>
    </source>
</evidence>
<accession>A0A0D3KRN1</accession>
<dbReference type="GeneID" id="17283792"/>
<proteinExistence type="predicted"/>
<feature type="chain" id="PRO_5044053719" description="Thiamine-binding protein domain-containing protein" evidence="2">
    <location>
        <begin position="23"/>
        <end position="306"/>
    </location>
</feature>
<reference evidence="4" key="1">
    <citation type="journal article" date="2013" name="Nature">
        <title>Pan genome of the phytoplankton Emiliania underpins its global distribution.</title>
        <authorList>
            <person name="Read B.A."/>
            <person name="Kegel J."/>
            <person name="Klute M.J."/>
            <person name="Kuo A."/>
            <person name="Lefebvre S.C."/>
            <person name="Maumus F."/>
            <person name="Mayer C."/>
            <person name="Miller J."/>
            <person name="Monier A."/>
            <person name="Salamov A."/>
            <person name="Young J."/>
            <person name="Aguilar M."/>
            <person name="Claverie J.M."/>
            <person name="Frickenhaus S."/>
            <person name="Gonzalez K."/>
            <person name="Herman E.K."/>
            <person name="Lin Y.C."/>
            <person name="Napier J."/>
            <person name="Ogata H."/>
            <person name="Sarno A.F."/>
            <person name="Shmutz J."/>
            <person name="Schroeder D."/>
            <person name="de Vargas C."/>
            <person name="Verret F."/>
            <person name="von Dassow P."/>
            <person name="Valentin K."/>
            <person name="Van de Peer Y."/>
            <person name="Wheeler G."/>
            <person name="Dacks J.B."/>
            <person name="Delwiche C.F."/>
            <person name="Dyhrman S.T."/>
            <person name="Glockner G."/>
            <person name="John U."/>
            <person name="Richards T."/>
            <person name="Worden A.Z."/>
            <person name="Zhang X."/>
            <person name="Grigoriev I.V."/>
            <person name="Allen A.E."/>
            <person name="Bidle K."/>
            <person name="Borodovsky M."/>
            <person name="Bowler C."/>
            <person name="Brownlee C."/>
            <person name="Cock J.M."/>
            <person name="Elias M."/>
            <person name="Gladyshev V.N."/>
            <person name="Groth M."/>
            <person name="Guda C."/>
            <person name="Hadaegh A."/>
            <person name="Iglesias-Rodriguez M.D."/>
            <person name="Jenkins J."/>
            <person name="Jones B.M."/>
            <person name="Lawson T."/>
            <person name="Leese F."/>
            <person name="Lindquist E."/>
            <person name="Lobanov A."/>
            <person name="Lomsadze A."/>
            <person name="Malik S.B."/>
            <person name="Marsh M.E."/>
            <person name="Mackinder L."/>
            <person name="Mock T."/>
            <person name="Mueller-Roeber B."/>
            <person name="Pagarete A."/>
            <person name="Parker M."/>
            <person name="Probert I."/>
            <person name="Quesneville H."/>
            <person name="Raines C."/>
            <person name="Rensing S.A."/>
            <person name="Riano-Pachon D.M."/>
            <person name="Richier S."/>
            <person name="Rokitta S."/>
            <person name="Shiraiwa Y."/>
            <person name="Soanes D.M."/>
            <person name="van der Giezen M."/>
            <person name="Wahlund T.M."/>
            <person name="Williams B."/>
            <person name="Wilson W."/>
            <person name="Wolfe G."/>
            <person name="Wurch L.L."/>
        </authorList>
    </citation>
    <scope>NUCLEOTIDE SEQUENCE</scope>
</reference>
<dbReference type="RefSeq" id="XP_005790948.1">
    <property type="nucleotide sequence ID" value="XM_005790891.1"/>
</dbReference>
<dbReference type="AlphaFoldDB" id="A0A0D3KRN1"/>
<protein>
    <recommendedName>
        <fullName evidence="5">Thiamine-binding protein domain-containing protein</fullName>
    </recommendedName>
</protein>
<dbReference type="InterPro" id="IPR029756">
    <property type="entry name" value="MTH1187/YkoF-like"/>
</dbReference>
<dbReference type="RefSeq" id="XP_005790845.1">
    <property type="nucleotide sequence ID" value="XM_005790788.1"/>
</dbReference>
<evidence type="ECO:0000256" key="2">
    <source>
        <dbReference type="SAM" id="SignalP"/>
    </source>
</evidence>
<dbReference type="EnsemblProtists" id="EOD38519">
    <property type="protein sequence ID" value="EOD38519"/>
    <property type="gene ID" value="EMIHUDRAFT_122226"/>
</dbReference>
<name>A0A0D3KRN1_EMIH1</name>
<dbReference type="EnsemblProtists" id="EOD38416">
    <property type="protein sequence ID" value="EOD38416"/>
    <property type="gene ID" value="EMIHUDRAFT_109325"/>
</dbReference>
<dbReference type="Gene3D" id="3.30.70.930">
    <property type="match status" value="2"/>
</dbReference>
<evidence type="ECO:0000256" key="1">
    <source>
        <dbReference type="SAM" id="MobiDB-lite"/>
    </source>
</evidence>
<feature type="signal peptide" evidence="2">
    <location>
        <begin position="1"/>
        <end position="22"/>
    </location>
</feature>
<sequence length="306" mass="31418">MDRPCRALLLLAACAAPRLAGAGVMGVRFSLHPTVASAASLQQAVKQSTRDLRSLGLAVSADSVSSCLLGPEPALFEAMRVVLGRASRLDGSPRVSLVCQFSAGDPMAGSSFEPPPRTAGATLDADADGELPRGSRAQAPPSKRTLMRGVASALRRLPLQAAGALEQASGGARAKRIADGLAQASSPESIAARIGKALEAGPPVAAGEAAEDDWVAEAYALPTRVACQFAVYPVDGDHAAARTAVAERVAASPAARGGDVLFCETLEGDGAEVMEVLRDALAVARESSSHAVLHATLTTNLQKRRR</sequence>
<dbReference type="HOGENOM" id="CLU_910415_0_0_1"/>